<evidence type="ECO:0000313" key="2">
    <source>
        <dbReference type="EMBL" id="AUB31273.1"/>
    </source>
</evidence>
<evidence type="ECO:0000259" key="1">
    <source>
        <dbReference type="Pfam" id="PF18185"/>
    </source>
</evidence>
<gene>
    <name evidence="2" type="ORF">SFLOR_v1c02120</name>
</gene>
<feature type="domain" description="NAD(+) hydrolase ThsA Sir2/TIR-associating SLOG" evidence="1">
    <location>
        <begin position="261"/>
        <end position="466"/>
    </location>
</feature>
<dbReference type="SUPFAM" id="SSF52467">
    <property type="entry name" value="DHS-like NAD/FAD-binding domain"/>
    <property type="match status" value="1"/>
</dbReference>
<reference evidence="2 3" key="1">
    <citation type="submission" date="2017-12" db="EMBL/GenBank/DDBJ databases">
        <title>Complete genome sequence of Spiroplasma floricola 23-6 (ATCC 29989).</title>
        <authorList>
            <person name="Tsai Y.-M."/>
            <person name="Wu P.-S."/>
            <person name="Lo W.-S."/>
            <person name="Kuo C.-H."/>
        </authorList>
    </citation>
    <scope>NUCLEOTIDE SEQUENCE [LARGE SCALE GENOMIC DNA]</scope>
    <source>
        <strain evidence="2 3">23-6</strain>
    </source>
</reference>
<dbReference type="AlphaFoldDB" id="A0A2K8SCW2"/>
<keyword evidence="3" id="KW-1185">Reference proteome</keyword>
<name>A0A2K8SCW2_9MOLU</name>
<sequence>MNNSIIKKSFIKQFAQKILEKKALVFLGSGINKEVGLPDWKELMQDLYEDLDIKNSEQNYIDYIDLAQFLIHSTNGRHDLITKILKKIDIDKDPGPNLLEICKLPVKEFWTTNYDNLIEKSMLKLNKKYKKIVTKNNFAFLEPYLTNIYKMHGDIENENKIIISRKDYDSYANENLFFWNKLTLELSYKSCVFVGTSFNDYNLNIILSKISTLLDKEEKPNHFIFFEKDKNEEIFKLQNYKSIDLFKRFNIKTIWLENWNELQNIFKEINNKIIENNIFISGTAIEFNNNFNKKEAKKFISELTYKLIERQFKIFSGYGIEIGDSVITGAMSKILENSELVSTDKLEVLPFPQFVNDENKKNEIWQKNREYMILNSNVVIFLFGNKKDKNSEKIIISNGMIDEEFKIAKQLGKKVIPIPITGYAAFKIFEKIEKEIENFPYLKKHIDTLKNTRDIDQIIKIIESVVEF</sequence>
<dbReference type="EMBL" id="CP025057">
    <property type="protein sequence ID" value="AUB31273.1"/>
    <property type="molecule type" value="Genomic_DNA"/>
</dbReference>
<dbReference type="RefSeq" id="WP_100916264.1">
    <property type="nucleotide sequence ID" value="NZ_CP025057.1"/>
</dbReference>
<dbReference type="Pfam" id="PF13289">
    <property type="entry name" value="SIR2_2"/>
    <property type="match status" value="1"/>
</dbReference>
<dbReference type="InterPro" id="IPR029035">
    <property type="entry name" value="DHS-like_NAD/FAD-binding_dom"/>
</dbReference>
<proteinExistence type="predicted"/>
<dbReference type="Pfam" id="PF18185">
    <property type="entry name" value="STALD"/>
    <property type="match status" value="1"/>
</dbReference>
<dbReference type="InterPro" id="IPR041486">
    <property type="entry name" value="ThsA_STALD"/>
</dbReference>
<evidence type="ECO:0000313" key="3">
    <source>
        <dbReference type="Proteomes" id="UP000231823"/>
    </source>
</evidence>
<organism evidence="2 3">
    <name type="scientific">Spiroplasma floricola 23-6</name>
    <dbReference type="NCBI Taxonomy" id="1336749"/>
    <lineage>
        <taxon>Bacteria</taxon>
        <taxon>Bacillati</taxon>
        <taxon>Mycoplasmatota</taxon>
        <taxon>Mollicutes</taxon>
        <taxon>Entomoplasmatales</taxon>
        <taxon>Spiroplasmataceae</taxon>
        <taxon>Spiroplasma</taxon>
    </lineage>
</organism>
<dbReference type="KEGG" id="sfz:SFLOR_v1c02120"/>
<dbReference type="OrthoDB" id="1688888at2"/>
<accession>A0A2K8SCW2</accession>
<dbReference type="Proteomes" id="UP000231823">
    <property type="component" value="Chromosome"/>
</dbReference>
<protein>
    <recommendedName>
        <fullName evidence="1">NAD(+) hydrolase ThsA Sir2/TIR-associating SLOG domain-containing protein</fullName>
    </recommendedName>
</protein>